<dbReference type="Gene3D" id="3.40.50.1110">
    <property type="entry name" value="SGNH hydrolase"/>
    <property type="match status" value="1"/>
</dbReference>
<evidence type="ECO:0000256" key="1">
    <source>
        <dbReference type="ARBA" id="ARBA00022801"/>
    </source>
</evidence>
<keyword evidence="4" id="KW-1185">Reference proteome</keyword>
<evidence type="ECO:0000313" key="4">
    <source>
        <dbReference type="Proteomes" id="UP000270856"/>
    </source>
</evidence>
<reference evidence="3 4" key="1">
    <citation type="submission" date="2018-11" db="EMBL/GenBank/DDBJ databases">
        <title>Aureibaculum marinum gen. nov., sp. nov., a member of the family Flavobacteriaceae isolated from the Bohai Sea.</title>
        <authorList>
            <person name="Ji X."/>
        </authorList>
    </citation>
    <scope>NUCLEOTIDE SEQUENCE [LARGE SCALE GENOMIC DNA]</scope>
    <source>
        <strain evidence="3 4">BH-SD17</strain>
    </source>
</reference>
<evidence type="ECO:0000259" key="2">
    <source>
        <dbReference type="Pfam" id="PF03629"/>
    </source>
</evidence>
<dbReference type="EMBL" id="RPFJ01000006">
    <property type="protein sequence ID" value="RPD98499.1"/>
    <property type="molecule type" value="Genomic_DNA"/>
</dbReference>
<dbReference type="SUPFAM" id="SSF52266">
    <property type="entry name" value="SGNH hydrolase"/>
    <property type="match status" value="1"/>
</dbReference>
<dbReference type="RefSeq" id="WP_123896815.1">
    <property type="nucleotide sequence ID" value="NZ_RPFJ01000006.1"/>
</dbReference>
<dbReference type="GO" id="GO:0005975">
    <property type="term" value="P:carbohydrate metabolic process"/>
    <property type="evidence" value="ECO:0007669"/>
    <property type="project" value="TreeGrafter"/>
</dbReference>
<proteinExistence type="predicted"/>
<dbReference type="InterPro" id="IPR036514">
    <property type="entry name" value="SGNH_hydro_sf"/>
</dbReference>
<protein>
    <submittedName>
        <fullName evidence="3">Sialate O-acetylesterase</fullName>
    </submittedName>
</protein>
<feature type="domain" description="Sialate O-acetylesterase" evidence="2">
    <location>
        <begin position="104"/>
        <end position="342"/>
    </location>
</feature>
<gene>
    <name evidence="3" type="ORF">EGM88_04670</name>
</gene>
<keyword evidence="1" id="KW-0378">Hydrolase</keyword>
<accession>A0A3N4P447</accession>
<comment type="caution">
    <text evidence="3">The sequence shown here is derived from an EMBL/GenBank/DDBJ whole genome shotgun (WGS) entry which is preliminary data.</text>
</comment>
<dbReference type="AlphaFoldDB" id="A0A3N4P447"/>
<dbReference type="GO" id="GO:0001681">
    <property type="term" value="F:sialate O-acetylesterase activity"/>
    <property type="evidence" value="ECO:0007669"/>
    <property type="project" value="InterPro"/>
</dbReference>
<dbReference type="PANTHER" id="PTHR22901:SF0">
    <property type="entry name" value="SIALATE O-ACETYLESTERASE"/>
    <property type="match status" value="1"/>
</dbReference>
<evidence type="ECO:0000313" key="3">
    <source>
        <dbReference type="EMBL" id="RPD98499.1"/>
    </source>
</evidence>
<dbReference type="InterPro" id="IPR039329">
    <property type="entry name" value="SIAE"/>
</dbReference>
<dbReference type="Pfam" id="PF03629">
    <property type="entry name" value="SASA"/>
    <property type="match status" value="1"/>
</dbReference>
<dbReference type="PANTHER" id="PTHR22901">
    <property type="entry name" value="SIALATE O-ACETYLESTERASE"/>
    <property type="match status" value="1"/>
</dbReference>
<dbReference type="OrthoDB" id="9816001at2"/>
<name>A0A3N4P447_9FLAO</name>
<organism evidence="3 4">
    <name type="scientific">Aureibaculum marinum</name>
    <dbReference type="NCBI Taxonomy" id="2487930"/>
    <lineage>
        <taxon>Bacteria</taxon>
        <taxon>Pseudomonadati</taxon>
        <taxon>Bacteroidota</taxon>
        <taxon>Flavobacteriia</taxon>
        <taxon>Flavobacteriales</taxon>
        <taxon>Flavobacteriaceae</taxon>
        <taxon>Aureibaculum</taxon>
    </lineage>
</organism>
<dbReference type="Proteomes" id="UP000270856">
    <property type="component" value="Unassembled WGS sequence"/>
</dbReference>
<dbReference type="InterPro" id="IPR005181">
    <property type="entry name" value="SASA"/>
</dbReference>
<sequence length="467" mass="53140">MKKLLFITITLLFYNYSFAEIWLPSILSDNMVLQQQSEVTIWGWTTNPNEKITITPSWSAHAIEIQAYQGKWSGKLATPKAGGTYTITIKGHEEVILKNVLIGEVWLGSGQSNMEWTPLQGLDNAETEIKNANFPEIRFFQVFNHTALTPQENTKGKWMVCTPETMKNFSSIAYLFGRKLHTELSVPVGLISSNWGGTPIETWISEQLLNKNKTLREAAKKLTPKPWWPNETGLTYNAMIYPLLNFNIAGVIWYQGESNRENAFSYYKSFPLLIDSWRKAFDKDFSFYFVQIAPYKYDNPKGVDAAIIRDAQLKTMLAVSNTGMVVTNDIGNLENIHPTNKQDVASRLALWALTKHYGKKDIVYSGPIYKSMEIYKRKIILNFDYADNGLLKKGKELKEFYIAGDDQKFYPAKAKIVKNTVVVSSKNVKKPVAVRFAFSNGALPNLFNKEGLPASAFRTDNWEIELK</sequence>